<feature type="compositionally biased region" description="Pro residues" evidence="1">
    <location>
        <begin position="160"/>
        <end position="176"/>
    </location>
</feature>
<proteinExistence type="predicted"/>
<evidence type="ECO:0000313" key="3">
    <source>
        <dbReference type="Proteomes" id="UP000654471"/>
    </source>
</evidence>
<dbReference type="Proteomes" id="UP000654471">
    <property type="component" value="Unassembled WGS sequence"/>
</dbReference>
<reference evidence="3" key="1">
    <citation type="journal article" date="2019" name="Int. J. Syst. Evol. Microbiol.">
        <title>The Global Catalogue of Microorganisms (GCM) 10K type strain sequencing project: providing services to taxonomists for standard genome sequencing and annotation.</title>
        <authorList>
            <consortium name="The Broad Institute Genomics Platform"/>
            <consortium name="The Broad Institute Genome Sequencing Center for Infectious Disease"/>
            <person name="Wu L."/>
            <person name="Ma J."/>
        </authorList>
    </citation>
    <scope>NUCLEOTIDE SEQUENCE [LARGE SCALE GENOMIC DNA]</scope>
    <source>
        <strain evidence="3">JCM 3399</strain>
    </source>
</reference>
<sequence>MSTSSCIARPTATGYTGIYVHFDGAPSGRLPLLLAAYQHRFARDVEAMSVHLIDQVAIAWDELGTDLLDGAPTSLFKALTGGERWPSREMDDVITSDGSPLEREVITEANSDSLSWGYVLHPVGIEVISLYAADRGPIVGWNTDPRTRFSDHPSLWHPGQPVPATRPPRTAPPLATPAPTSTAARPATHR</sequence>
<name>A0ABQ2UV44_9ACTN</name>
<evidence type="ECO:0000313" key="2">
    <source>
        <dbReference type="EMBL" id="GGU55257.1"/>
    </source>
</evidence>
<keyword evidence="3" id="KW-1185">Reference proteome</keyword>
<organism evidence="2 3">
    <name type="scientific">Streptomyces albospinus</name>
    <dbReference type="NCBI Taxonomy" id="285515"/>
    <lineage>
        <taxon>Bacteria</taxon>
        <taxon>Bacillati</taxon>
        <taxon>Actinomycetota</taxon>
        <taxon>Actinomycetes</taxon>
        <taxon>Kitasatosporales</taxon>
        <taxon>Streptomycetaceae</taxon>
        <taxon>Streptomyces</taxon>
    </lineage>
</organism>
<dbReference type="EMBL" id="BMRP01000005">
    <property type="protein sequence ID" value="GGU55257.1"/>
    <property type="molecule type" value="Genomic_DNA"/>
</dbReference>
<feature type="compositionally biased region" description="Low complexity" evidence="1">
    <location>
        <begin position="177"/>
        <end position="190"/>
    </location>
</feature>
<protein>
    <submittedName>
        <fullName evidence="2">Uncharacterized protein</fullName>
    </submittedName>
</protein>
<feature type="region of interest" description="Disordered" evidence="1">
    <location>
        <begin position="150"/>
        <end position="190"/>
    </location>
</feature>
<dbReference type="RefSeq" id="WP_229852106.1">
    <property type="nucleotide sequence ID" value="NZ_BMRP01000005.1"/>
</dbReference>
<accession>A0ABQ2UV44</accession>
<comment type="caution">
    <text evidence="2">The sequence shown here is derived from an EMBL/GenBank/DDBJ whole genome shotgun (WGS) entry which is preliminary data.</text>
</comment>
<evidence type="ECO:0000256" key="1">
    <source>
        <dbReference type="SAM" id="MobiDB-lite"/>
    </source>
</evidence>
<gene>
    <name evidence="2" type="ORF">GCM10010211_19930</name>
</gene>